<gene>
    <name evidence="1" type="ORF">MtrunA17_Chr3g0137961</name>
</gene>
<reference evidence="2" key="1">
    <citation type="journal article" date="2018" name="Nat. Plants">
        <title>Whole-genome landscape of Medicago truncatula symbiotic genes.</title>
        <authorList>
            <person name="Pecrix Y."/>
            <person name="Staton S.E."/>
            <person name="Sallet E."/>
            <person name="Lelandais-Briere C."/>
            <person name="Moreau S."/>
            <person name="Carrere S."/>
            <person name="Blein T."/>
            <person name="Jardinaud M.F."/>
            <person name="Latrasse D."/>
            <person name="Zouine M."/>
            <person name="Zahm M."/>
            <person name="Kreplak J."/>
            <person name="Mayjonade B."/>
            <person name="Satge C."/>
            <person name="Perez M."/>
            <person name="Cauet S."/>
            <person name="Marande W."/>
            <person name="Chantry-Darmon C."/>
            <person name="Lopez-Roques C."/>
            <person name="Bouchez O."/>
            <person name="Berard A."/>
            <person name="Debelle F."/>
            <person name="Munos S."/>
            <person name="Bendahmane A."/>
            <person name="Berges H."/>
            <person name="Niebel A."/>
            <person name="Buitink J."/>
            <person name="Frugier F."/>
            <person name="Benhamed M."/>
            <person name="Crespi M."/>
            <person name="Gouzy J."/>
            <person name="Gamas P."/>
        </authorList>
    </citation>
    <scope>NUCLEOTIDE SEQUENCE [LARGE SCALE GENOMIC DNA]</scope>
    <source>
        <strain evidence="2">cv. Jemalong A17</strain>
    </source>
</reference>
<comment type="caution">
    <text evidence="1">The sequence shown here is derived from an EMBL/GenBank/DDBJ whole genome shotgun (WGS) entry which is preliminary data.</text>
</comment>
<protein>
    <submittedName>
        <fullName evidence="1">Uncharacterized protein</fullName>
    </submittedName>
</protein>
<organism evidence="1 2">
    <name type="scientific">Medicago truncatula</name>
    <name type="common">Barrel medic</name>
    <name type="synonym">Medicago tribuloides</name>
    <dbReference type="NCBI Taxonomy" id="3880"/>
    <lineage>
        <taxon>Eukaryota</taxon>
        <taxon>Viridiplantae</taxon>
        <taxon>Streptophyta</taxon>
        <taxon>Embryophyta</taxon>
        <taxon>Tracheophyta</taxon>
        <taxon>Spermatophyta</taxon>
        <taxon>Magnoliopsida</taxon>
        <taxon>eudicotyledons</taxon>
        <taxon>Gunneridae</taxon>
        <taxon>Pentapetalae</taxon>
        <taxon>rosids</taxon>
        <taxon>fabids</taxon>
        <taxon>Fabales</taxon>
        <taxon>Fabaceae</taxon>
        <taxon>Papilionoideae</taxon>
        <taxon>50 kb inversion clade</taxon>
        <taxon>NPAAA clade</taxon>
        <taxon>Hologalegina</taxon>
        <taxon>IRL clade</taxon>
        <taxon>Trifolieae</taxon>
        <taxon>Medicago</taxon>
    </lineage>
</organism>
<dbReference type="EMBL" id="PSQE01000003">
    <property type="protein sequence ID" value="RHN70660.1"/>
    <property type="molecule type" value="Genomic_DNA"/>
</dbReference>
<dbReference type="AlphaFoldDB" id="A0A396IYP7"/>
<proteinExistence type="predicted"/>
<evidence type="ECO:0000313" key="1">
    <source>
        <dbReference type="EMBL" id="RHN70660.1"/>
    </source>
</evidence>
<dbReference type="Proteomes" id="UP000265566">
    <property type="component" value="Chromosome 3"/>
</dbReference>
<dbReference type="Gramene" id="rna19269">
    <property type="protein sequence ID" value="RHN70660.1"/>
    <property type="gene ID" value="gene19269"/>
</dbReference>
<sequence length="68" mass="7604">MISCSLNIKPNRISGLHLKFFSIRTSPFNISSSAFPISISTGHLYHIFLVLQLPTFNPFLPVNVSQTI</sequence>
<name>A0A396IYP7_MEDTR</name>
<accession>A0A396IYP7</accession>
<evidence type="ECO:0000313" key="2">
    <source>
        <dbReference type="Proteomes" id="UP000265566"/>
    </source>
</evidence>